<dbReference type="AlphaFoldDB" id="A0A553PFS5"/>
<feature type="region of interest" description="Disordered" evidence="2">
    <location>
        <begin position="129"/>
        <end position="225"/>
    </location>
</feature>
<evidence type="ECO:0000256" key="3">
    <source>
        <dbReference type="SAM" id="Phobius"/>
    </source>
</evidence>
<dbReference type="InterPro" id="IPR036055">
    <property type="entry name" value="LDL_receptor-like_sf"/>
</dbReference>
<comment type="caution">
    <text evidence="4">The sequence shown here is derived from an EMBL/GenBank/DDBJ whole genome shotgun (WGS) entry which is preliminary data.</text>
</comment>
<evidence type="ECO:0000256" key="2">
    <source>
        <dbReference type="SAM" id="MobiDB-lite"/>
    </source>
</evidence>
<dbReference type="STRING" id="6832.A0A553PFS5"/>
<evidence type="ECO:0000313" key="4">
    <source>
        <dbReference type="EMBL" id="TRY76531.1"/>
    </source>
</evidence>
<evidence type="ECO:0008006" key="6">
    <source>
        <dbReference type="Google" id="ProtNLM"/>
    </source>
</evidence>
<keyword evidence="3" id="KW-0472">Membrane</keyword>
<dbReference type="PANTHER" id="PTHR47537">
    <property type="entry name" value="CUBILIN"/>
    <property type="match status" value="1"/>
</dbReference>
<feature type="region of interest" description="Disordered" evidence="2">
    <location>
        <begin position="244"/>
        <end position="307"/>
    </location>
</feature>
<dbReference type="SMART" id="SM00192">
    <property type="entry name" value="LDLa"/>
    <property type="match status" value="1"/>
</dbReference>
<dbReference type="InterPro" id="IPR002172">
    <property type="entry name" value="LDrepeatLR_classA_rpt"/>
</dbReference>
<gene>
    <name evidence="4" type="ORF">TCAL_17022</name>
</gene>
<dbReference type="CDD" id="cd00112">
    <property type="entry name" value="LDLa"/>
    <property type="match status" value="1"/>
</dbReference>
<proteinExistence type="predicted"/>
<keyword evidence="3" id="KW-1133">Transmembrane helix</keyword>
<feature type="compositionally biased region" description="Acidic residues" evidence="2">
    <location>
        <begin position="288"/>
        <end position="307"/>
    </location>
</feature>
<reference evidence="4 5" key="1">
    <citation type="journal article" date="2018" name="Nat. Ecol. Evol.">
        <title>Genomic signatures of mitonuclear coevolution across populations of Tigriopus californicus.</title>
        <authorList>
            <person name="Barreto F.S."/>
            <person name="Watson E.T."/>
            <person name="Lima T.G."/>
            <person name="Willett C.S."/>
            <person name="Edmands S."/>
            <person name="Li W."/>
            <person name="Burton R.S."/>
        </authorList>
    </citation>
    <scope>NUCLEOTIDE SEQUENCE [LARGE SCALE GENOMIC DNA]</scope>
    <source>
        <strain evidence="4 5">San Diego</strain>
    </source>
</reference>
<name>A0A553PFS5_TIGCA</name>
<dbReference type="GO" id="GO:0005886">
    <property type="term" value="C:plasma membrane"/>
    <property type="evidence" value="ECO:0007669"/>
    <property type="project" value="TreeGrafter"/>
</dbReference>
<dbReference type="SUPFAM" id="SSF57424">
    <property type="entry name" value="LDL receptor-like module"/>
    <property type="match status" value="1"/>
</dbReference>
<dbReference type="Proteomes" id="UP000318571">
    <property type="component" value="Chromosome 5"/>
</dbReference>
<feature type="transmembrane region" description="Helical" evidence="3">
    <location>
        <begin position="77"/>
        <end position="98"/>
    </location>
</feature>
<dbReference type="Gene3D" id="4.10.400.10">
    <property type="entry name" value="Low-density Lipoprotein Receptor"/>
    <property type="match status" value="1"/>
</dbReference>
<dbReference type="PANTHER" id="PTHR47537:SF6">
    <property type="entry name" value="CUB DOMAIN-CONTAINING PROTEIN"/>
    <property type="match status" value="1"/>
</dbReference>
<feature type="compositionally biased region" description="Polar residues" evidence="2">
    <location>
        <begin position="129"/>
        <end position="147"/>
    </location>
</feature>
<dbReference type="InterPro" id="IPR053207">
    <property type="entry name" value="Non-NMDA_GluR_Accessory"/>
</dbReference>
<accession>A0A553PFS5</accession>
<keyword evidence="5" id="KW-1185">Reference proteome</keyword>
<keyword evidence="3" id="KW-0812">Transmembrane</keyword>
<sequence>MLGFRFFIADKAVGAKGFKAIWTEIRDPRECGLNGYECSTSKYCISDQLKCNGINNCGATDKSDEMDCIKVTEVNEFMVLGLGLGITSVVMIAIFIFCHRKQKRRRLEHPMIPSHAHFHTCESIGERFATSSSMDSVSKPVPSSQSRGRMAAGAMGSVEEVRPVSSMSGLTASAMARRKKGPNAGHSNMPPPPPQHHHQPQQQQQHPHHHQQQHFNHAGPGLRASSGHIAQDHIQSYEDRLEPEEGGFVGDEDPWRRTPISRQGSLGSRRVLPMGAGSTSEPCIDPNVFDDDDLDDDDDDLDETFHH</sequence>
<dbReference type="EMBL" id="VCGU01000004">
    <property type="protein sequence ID" value="TRY76531.1"/>
    <property type="molecule type" value="Genomic_DNA"/>
</dbReference>
<organism evidence="4 5">
    <name type="scientific">Tigriopus californicus</name>
    <name type="common">Marine copepod</name>
    <dbReference type="NCBI Taxonomy" id="6832"/>
    <lineage>
        <taxon>Eukaryota</taxon>
        <taxon>Metazoa</taxon>
        <taxon>Ecdysozoa</taxon>
        <taxon>Arthropoda</taxon>
        <taxon>Crustacea</taxon>
        <taxon>Multicrustacea</taxon>
        <taxon>Hexanauplia</taxon>
        <taxon>Copepoda</taxon>
        <taxon>Harpacticoida</taxon>
        <taxon>Harpacticidae</taxon>
        <taxon>Tigriopus</taxon>
    </lineage>
</organism>
<evidence type="ECO:0000313" key="5">
    <source>
        <dbReference type="Proteomes" id="UP000318571"/>
    </source>
</evidence>
<keyword evidence="1" id="KW-1015">Disulfide bond</keyword>
<dbReference type="Pfam" id="PF00057">
    <property type="entry name" value="Ldl_recept_a"/>
    <property type="match status" value="1"/>
</dbReference>
<evidence type="ECO:0000256" key="1">
    <source>
        <dbReference type="ARBA" id="ARBA00023157"/>
    </source>
</evidence>
<protein>
    <recommendedName>
        <fullName evidence="6">CUB domain-containing protein</fullName>
    </recommendedName>
</protein>